<dbReference type="EMBL" id="PDCP01000126">
    <property type="protein sequence ID" value="PEG33282.1"/>
    <property type="molecule type" value="Genomic_DNA"/>
</dbReference>
<accession>A0A2A7MN99</accession>
<reference evidence="2 3" key="1">
    <citation type="submission" date="2017-10" db="EMBL/GenBank/DDBJ databases">
        <title>The new phylogeny of genus Mycobacterium.</title>
        <authorList>
            <person name="Tortoli E."/>
            <person name="Trovato A."/>
            <person name="Cirillo D.M."/>
        </authorList>
    </citation>
    <scope>NUCLEOTIDE SEQUENCE [LARGE SCALE GENOMIC DNA]</scope>
    <source>
        <strain evidence="2 3">CCUG37673</strain>
    </source>
</reference>
<keyword evidence="1" id="KW-0812">Transmembrane</keyword>
<dbReference type="AlphaFoldDB" id="A0A2A7MN99"/>
<dbReference type="Pfam" id="PF21833">
    <property type="entry name" value="DUF6893"/>
    <property type="match status" value="1"/>
</dbReference>
<evidence type="ECO:0000313" key="2">
    <source>
        <dbReference type="EMBL" id="PEG33282.1"/>
    </source>
</evidence>
<dbReference type="Proteomes" id="UP000220914">
    <property type="component" value="Unassembled WGS sequence"/>
</dbReference>
<dbReference type="InterPro" id="IPR054188">
    <property type="entry name" value="DUF6893"/>
</dbReference>
<name>A0A2A7MN99_MYCAG</name>
<comment type="caution">
    <text evidence="2">The sequence shown here is derived from an EMBL/GenBank/DDBJ whole genome shotgun (WGS) entry which is preliminary data.</text>
</comment>
<protein>
    <submittedName>
        <fullName evidence="2">Uncharacterized protein</fullName>
    </submittedName>
</protein>
<dbReference type="RefSeq" id="WP_097944955.1">
    <property type="nucleotide sequence ID" value="NZ_BLKS01000003.1"/>
</dbReference>
<organism evidence="2 3">
    <name type="scientific">Mycolicibacterium agri</name>
    <name type="common">Mycobacterium agri</name>
    <dbReference type="NCBI Taxonomy" id="36811"/>
    <lineage>
        <taxon>Bacteria</taxon>
        <taxon>Bacillati</taxon>
        <taxon>Actinomycetota</taxon>
        <taxon>Actinomycetes</taxon>
        <taxon>Mycobacteriales</taxon>
        <taxon>Mycobacteriaceae</taxon>
        <taxon>Mycolicibacterium</taxon>
    </lineage>
</organism>
<proteinExistence type="predicted"/>
<gene>
    <name evidence="2" type="ORF">CQY20_31605</name>
</gene>
<sequence length="39" mass="4212">MEVVGWIAVGVVAAVVLTGALIGVMSIPDARRYLKIRRM</sequence>
<evidence type="ECO:0000256" key="1">
    <source>
        <dbReference type="SAM" id="Phobius"/>
    </source>
</evidence>
<keyword evidence="3" id="KW-1185">Reference proteome</keyword>
<feature type="transmembrane region" description="Helical" evidence="1">
    <location>
        <begin position="6"/>
        <end position="28"/>
    </location>
</feature>
<keyword evidence="1" id="KW-1133">Transmembrane helix</keyword>
<keyword evidence="1" id="KW-0472">Membrane</keyword>
<evidence type="ECO:0000313" key="3">
    <source>
        <dbReference type="Proteomes" id="UP000220914"/>
    </source>
</evidence>